<name>A0A5B7HQR5_PORTR</name>
<evidence type="ECO:0000313" key="1">
    <source>
        <dbReference type="EMBL" id="MPC70814.1"/>
    </source>
</evidence>
<proteinExistence type="predicted"/>
<sequence length="83" mass="9684">MHSVIIAVYEVLSKVRELCDELLNVKKSRVQDARHIPEEQLDYSLYHCSHDKHFSERANTIGSHHAAAHTVLLLRKGWRRLQV</sequence>
<dbReference type="Proteomes" id="UP000324222">
    <property type="component" value="Unassembled WGS sequence"/>
</dbReference>
<evidence type="ECO:0000313" key="2">
    <source>
        <dbReference type="Proteomes" id="UP000324222"/>
    </source>
</evidence>
<dbReference type="AlphaFoldDB" id="A0A5B7HQR5"/>
<protein>
    <submittedName>
        <fullName evidence="1">Uncharacterized protein</fullName>
    </submittedName>
</protein>
<keyword evidence="2" id="KW-1185">Reference proteome</keyword>
<reference evidence="1 2" key="1">
    <citation type="submission" date="2019-05" db="EMBL/GenBank/DDBJ databases">
        <title>Another draft genome of Portunus trituberculatus and its Hox gene families provides insights of decapod evolution.</title>
        <authorList>
            <person name="Jeong J.-H."/>
            <person name="Song I."/>
            <person name="Kim S."/>
            <person name="Choi T."/>
            <person name="Kim D."/>
            <person name="Ryu S."/>
            <person name="Kim W."/>
        </authorList>
    </citation>
    <scope>NUCLEOTIDE SEQUENCE [LARGE SCALE GENOMIC DNA]</scope>
    <source>
        <tissue evidence="1">Muscle</tissue>
    </source>
</reference>
<comment type="caution">
    <text evidence="1">The sequence shown here is derived from an EMBL/GenBank/DDBJ whole genome shotgun (WGS) entry which is preliminary data.</text>
</comment>
<accession>A0A5B7HQR5</accession>
<organism evidence="1 2">
    <name type="scientific">Portunus trituberculatus</name>
    <name type="common">Swimming crab</name>
    <name type="synonym">Neptunus trituberculatus</name>
    <dbReference type="NCBI Taxonomy" id="210409"/>
    <lineage>
        <taxon>Eukaryota</taxon>
        <taxon>Metazoa</taxon>
        <taxon>Ecdysozoa</taxon>
        <taxon>Arthropoda</taxon>
        <taxon>Crustacea</taxon>
        <taxon>Multicrustacea</taxon>
        <taxon>Malacostraca</taxon>
        <taxon>Eumalacostraca</taxon>
        <taxon>Eucarida</taxon>
        <taxon>Decapoda</taxon>
        <taxon>Pleocyemata</taxon>
        <taxon>Brachyura</taxon>
        <taxon>Eubrachyura</taxon>
        <taxon>Portunoidea</taxon>
        <taxon>Portunidae</taxon>
        <taxon>Portuninae</taxon>
        <taxon>Portunus</taxon>
    </lineage>
</organism>
<gene>
    <name evidence="1" type="ORF">E2C01_065073</name>
</gene>
<dbReference type="EMBL" id="VSRR010031759">
    <property type="protein sequence ID" value="MPC70814.1"/>
    <property type="molecule type" value="Genomic_DNA"/>
</dbReference>